<evidence type="ECO:0000259" key="1">
    <source>
        <dbReference type="SMART" id="SM01022"/>
    </source>
</evidence>
<proteinExistence type="predicted"/>
<dbReference type="CDD" id="cd06552">
    <property type="entry name" value="ASCH_yqfb_like"/>
    <property type="match status" value="1"/>
</dbReference>
<dbReference type="STRING" id="1104324.P186_2152"/>
<dbReference type="SUPFAM" id="SSF88697">
    <property type="entry name" value="PUA domain-like"/>
    <property type="match status" value="1"/>
</dbReference>
<dbReference type="Proteomes" id="UP000005867">
    <property type="component" value="Chromosome"/>
</dbReference>
<dbReference type="AlphaFoldDB" id="G7VAW6"/>
<dbReference type="GeneID" id="11596642"/>
<dbReference type="OrthoDB" id="31314at2157"/>
<dbReference type="PANTHER" id="PTHR42250:SF1">
    <property type="entry name" value="ASCH DOMAIN-CONTAINING PROTEIN"/>
    <property type="match status" value="1"/>
</dbReference>
<dbReference type="RefSeq" id="WP_014289369.1">
    <property type="nucleotide sequence ID" value="NC_016645.1"/>
</dbReference>
<gene>
    <name evidence="2" type="ORF">P186_2152</name>
</gene>
<dbReference type="BioCyc" id="PSP1104324:GJSN-2102-MONOMER"/>
<dbReference type="InterPro" id="IPR015947">
    <property type="entry name" value="PUA-like_sf"/>
</dbReference>
<dbReference type="HOGENOM" id="CLU_2010178_0_0_2"/>
<evidence type="ECO:0000313" key="3">
    <source>
        <dbReference type="Proteomes" id="UP000005867"/>
    </source>
</evidence>
<dbReference type="eggNOG" id="arCOG00400">
    <property type="taxonomic scope" value="Archaea"/>
</dbReference>
<protein>
    <recommendedName>
        <fullName evidence="1">ASCH domain-containing protein</fullName>
    </recommendedName>
</protein>
<dbReference type="InterPro" id="IPR007374">
    <property type="entry name" value="ASCH_domain"/>
</dbReference>
<feature type="domain" description="ASCH" evidence="1">
    <location>
        <begin position="11"/>
        <end position="109"/>
    </location>
</feature>
<keyword evidence="3" id="KW-1185">Reference proteome</keyword>
<organism evidence="2 3">
    <name type="scientific">Pyrobaculum ferrireducens</name>
    <dbReference type="NCBI Taxonomy" id="1104324"/>
    <lineage>
        <taxon>Archaea</taxon>
        <taxon>Thermoproteota</taxon>
        <taxon>Thermoprotei</taxon>
        <taxon>Thermoproteales</taxon>
        <taxon>Thermoproteaceae</taxon>
        <taxon>Pyrobaculum</taxon>
    </lineage>
</organism>
<dbReference type="KEGG" id="pyr:P186_2152"/>
<accession>G7VAW6</accession>
<sequence length="125" mass="14411">MRRDVELGPYLRFKKKYLEGVLSGKKHVTVRYGVVRPRFSFIFIVCCGEIYGEAVITRVYYTKLGRLGEDVVAAEGLHSRDDLVNELREIYGEVREDDAVSVIFFTLVRRYEKPVPLSHLRGGRA</sequence>
<reference evidence="2 3" key="1">
    <citation type="journal article" date="2012" name="J. Bacteriol.">
        <title>Complete genome sequence of strain 1860, a crenarchaeon of the genus pyrobaculum able to grow with various electron acceptors.</title>
        <authorList>
            <person name="Mardanov A.V."/>
            <person name="Gumerov V.M."/>
            <person name="Slobodkina G.B."/>
            <person name="Beletsky A.V."/>
            <person name="Bonch-Osmolovskaya E.A."/>
            <person name="Ravin N.V."/>
            <person name="Skryabin K.G."/>
        </authorList>
    </citation>
    <scope>NUCLEOTIDE SEQUENCE [LARGE SCALE GENOMIC DNA]</scope>
    <source>
        <strain evidence="2 3">1860</strain>
    </source>
</reference>
<dbReference type="Gene3D" id="2.30.130.30">
    <property type="entry name" value="Hypothetical protein"/>
    <property type="match status" value="1"/>
</dbReference>
<evidence type="ECO:0000313" key="2">
    <source>
        <dbReference type="EMBL" id="AET33544.1"/>
    </source>
</evidence>
<dbReference type="EMBL" id="CP003098">
    <property type="protein sequence ID" value="AET33544.1"/>
    <property type="molecule type" value="Genomic_DNA"/>
</dbReference>
<name>G7VAW6_9CREN</name>
<dbReference type="PANTHER" id="PTHR42250">
    <property type="entry name" value="ASCH DOMAIN-CONTAINING PROTEIN"/>
    <property type="match status" value="1"/>
</dbReference>
<dbReference type="Pfam" id="PF04266">
    <property type="entry name" value="ASCH"/>
    <property type="match status" value="1"/>
</dbReference>
<dbReference type="SMART" id="SM01022">
    <property type="entry name" value="ASCH"/>
    <property type="match status" value="1"/>
</dbReference>